<evidence type="ECO:0000313" key="2">
    <source>
        <dbReference type="Proteomes" id="UP000316079"/>
    </source>
</evidence>
<reference evidence="1 2" key="1">
    <citation type="journal article" date="2019" name="Sci. Data">
        <title>Hybrid genome assembly and annotation of Danionella translucida.</title>
        <authorList>
            <person name="Kadobianskyi M."/>
            <person name="Schulze L."/>
            <person name="Schuelke M."/>
            <person name="Judkewitz B."/>
        </authorList>
    </citation>
    <scope>NUCLEOTIDE SEQUENCE [LARGE SCALE GENOMIC DNA]</scope>
    <source>
        <strain evidence="1 2">Bolton</strain>
    </source>
</reference>
<evidence type="ECO:0000313" key="1">
    <source>
        <dbReference type="EMBL" id="TRY96483.1"/>
    </source>
</evidence>
<protein>
    <submittedName>
        <fullName evidence="1">Uncharacterized protein</fullName>
    </submittedName>
</protein>
<dbReference type="AlphaFoldDB" id="A0A553R2U2"/>
<proteinExistence type="predicted"/>
<organism evidence="1 2">
    <name type="scientific">Danionella cerebrum</name>
    <dbReference type="NCBI Taxonomy" id="2873325"/>
    <lineage>
        <taxon>Eukaryota</taxon>
        <taxon>Metazoa</taxon>
        <taxon>Chordata</taxon>
        <taxon>Craniata</taxon>
        <taxon>Vertebrata</taxon>
        <taxon>Euteleostomi</taxon>
        <taxon>Actinopterygii</taxon>
        <taxon>Neopterygii</taxon>
        <taxon>Teleostei</taxon>
        <taxon>Ostariophysi</taxon>
        <taxon>Cypriniformes</taxon>
        <taxon>Danionidae</taxon>
        <taxon>Danioninae</taxon>
        <taxon>Danionella</taxon>
    </lineage>
</organism>
<name>A0A553R2U2_9TELE</name>
<keyword evidence="2" id="KW-1185">Reference proteome</keyword>
<sequence length="175" mass="19400">MRMYLAVALKTADNSLLSITLVNKMRAWSLFGSLDSSEAFLVRCPDLEVAHKLFKAWTWMVLLQAQGHRADPASDLLGCKPILLLLLPWTASPGSGIYASSSEFDRAAVWHFALAVWFKPFLNFLSLSHLLEGGQTGHNMASSCLTPCSDAAYLQWSSSVKTHTLKAETVHFRSR</sequence>
<dbReference type="Proteomes" id="UP000316079">
    <property type="component" value="Unassembled WGS sequence"/>
</dbReference>
<accession>A0A553R2U2</accession>
<comment type="caution">
    <text evidence="1">The sequence shown here is derived from an EMBL/GenBank/DDBJ whole genome shotgun (WGS) entry which is preliminary data.</text>
</comment>
<gene>
    <name evidence="1" type="ORF">DNTS_031534</name>
</gene>
<dbReference type="EMBL" id="SRMA01025295">
    <property type="protein sequence ID" value="TRY96483.1"/>
    <property type="molecule type" value="Genomic_DNA"/>
</dbReference>